<gene>
    <name evidence="2" type="ORF">HCG48_07330</name>
</gene>
<accession>A0A6H1U5E3</accession>
<evidence type="ECO:0000256" key="1">
    <source>
        <dbReference type="SAM" id="MobiDB-lite"/>
    </source>
</evidence>
<evidence type="ECO:0000313" key="2">
    <source>
        <dbReference type="EMBL" id="QIZ73646.1"/>
    </source>
</evidence>
<dbReference type="AlphaFoldDB" id="A0A6H1U5E3"/>
<feature type="region of interest" description="Disordered" evidence="1">
    <location>
        <begin position="39"/>
        <end position="63"/>
    </location>
</feature>
<proteinExistence type="predicted"/>
<dbReference type="EMBL" id="CP051167">
    <property type="protein sequence ID" value="QIZ73646.1"/>
    <property type="molecule type" value="Genomic_DNA"/>
</dbReference>
<sequence length="63" mass="7364">MAVILGFAFIAWGDRILPEPMKTVSFRTRTTIERFLLGMTPDWNPENPNERTEKAIEEELNRN</sequence>
<protein>
    <submittedName>
        <fullName evidence="2">Uncharacterized protein</fullName>
    </submittedName>
</protein>
<dbReference type="Proteomes" id="UP000500857">
    <property type="component" value="Chromosome"/>
</dbReference>
<organism evidence="2 3">
    <name type="scientific">Oxynema aestuarii AP17</name>
    <dbReference type="NCBI Taxonomy" id="2064643"/>
    <lineage>
        <taxon>Bacteria</taxon>
        <taxon>Bacillati</taxon>
        <taxon>Cyanobacteriota</taxon>
        <taxon>Cyanophyceae</taxon>
        <taxon>Oscillatoriophycideae</taxon>
        <taxon>Oscillatoriales</taxon>
        <taxon>Oscillatoriaceae</taxon>
        <taxon>Oxynema</taxon>
        <taxon>Oxynema aestuarii</taxon>
    </lineage>
</organism>
<feature type="compositionally biased region" description="Basic and acidic residues" evidence="1">
    <location>
        <begin position="48"/>
        <end position="63"/>
    </location>
</feature>
<evidence type="ECO:0000313" key="3">
    <source>
        <dbReference type="Proteomes" id="UP000500857"/>
    </source>
</evidence>
<reference evidence="2 3" key="1">
    <citation type="submission" date="2020-04" db="EMBL/GenBank/DDBJ databases">
        <authorList>
            <person name="Basu S."/>
            <person name="Maruthanayagam V."/>
            <person name="Chakraborty S."/>
            <person name="Pramanik A."/>
            <person name="Mukherjee J."/>
            <person name="Brink B."/>
        </authorList>
    </citation>
    <scope>NUCLEOTIDE SEQUENCE [LARGE SCALE GENOMIC DNA]</scope>
    <source>
        <strain evidence="2 3">AP17</strain>
    </source>
</reference>
<dbReference type="KEGG" id="oxy:HCG48_07330"/>
<name>A0A6H1U5E3_9CYAN</name>
<keyword evidence="3" id="KW-1185">Reference proteome</keyword>